<keyword evidence="2" id="KW-0732">Signal</keyword>
<evidence type="ECO:0000259" key="3">
    <source>
        <dbReference type="Pfam" id="PF00931"/>
    </source>
</evidence>
<dbReference type="GO" id="GO:0043531">
    <property type="term" value="F:ADP binding"/>
    <property type="evidence" value="ECO:0007669"/>
    <property type="project" value="InterPro"/>
</dbReference>
<dbReference type="Proteomes" id="UP000800082">
    <property type="component" value="Unassembled WGS sequence"/>
</dbReference>
<sequence length="864" mass="98770">MDATTTTLCLCIGVASVLAVLYDRCTKGIPSRLRAGEAPQSASGFVRADTFSLPDKPARAHGIDIVFVHGLGSNPDTTWGRRESNWVNDFLTQDIPKVFHEDIRIFFYNYDSYWKRDAVQTRLWRLGKSLLDGMCSLIRGTEEERTRSLIFVGHSYGGLVIKRALILAYQDQAFNHVAEHTRGVVFLGTPHRGSSFSTWGSLAARALGPLGSNPSLLQEVEYDALPLLELHEEFESARSEKLQVVNFFEQRKMRLVKVWFFRWDEFCVREQSATYSRVENIGLSVDHYGLNKYTSRDGNYKRILGKLLNIITPIASQKQHQLYSVPIATVESYVKRDLLSTKIEDELRVHDQEAGVPRVLIIHGLGGTGKTQLARQYIEDYKDEYNPILWIDSTDQGSVQASFKRCAGELGLPVDQGSIQTSKLADSLAVQAVLRWFRNRKRTDDRWLVVFDNADDHKMEVQSVIPKGNYGSIIITSQDSNLLNRMKDYREVEVGTMESLEAKTLLLRHLKLEVSIAAEDILVDCNKIAEKLGYLPLAVDLAGAYIGRSKKDPIRALRQYLVDYDKQHDYLLKDTRFCDSSASEKTVWTVWSTTLKRIEQNHADLRPDLLLAFLARFRSGVVQDELLRLASLSLSTVAQKMYGGTAELPNWLAKILELDEKGWVDFHYRQGCDVLVQYSLLQRTPGTWQGVRMHSLVKWRAKKYEEEQPWEKWYLMTVLAGCVQLSRDHARPAFRRELVTNVPAPDERYLDEVGVDDKRKEFVWHTVGTVYFYEGRWKEAEELEVQVMETSSRVLGKEHPDTLTSMNNLAFTLKSQSRNQEALALLEKCFQLCKSIHGEQYPHTELVHATLGKWRAENNSKVDL</sequence>
<name>A0A6A5R644_9PLEO</name>
<dbReference type="Gene3D" id="3.40.50.300">
    <property type="entry name" value="P-loop containing nucleotide triphosphate hydrolases"/>
    <property type="match status" value="1"/>
</dbReference>
<dbReference type="Gene3D" id="1.25.40.10">
    <property type="entry name" value="Tetratricopeptide repeat domain"/>
    <property type="match status" value="1"/>
</dbReference>
<dbReference type="InterPro" id="IPR027417">
    <property type="entry name" value="P-loop_NTPase"/>
</dbReference>
<evidence type="ECO:0008006" key="7">
    <source>
        <dbReference type="Google" id="ProtNLM"/>
    </source>
</evidence>
<dbReference type="InterPro" id="IPR029058">
    <property type="entry name" value="AB_hydrolase_fold"/>
</dbReference>
<dbReference type="GeneID" id="54347087"/>
<dbReference type="Pfam" id="PF05057">
    <property type="entry name" value="DUF676"/>
    <property type="match status" value="1"/>
</dbReference>
<dbReference type="RefSeq" id="XP_033443112.1">
    <property type="nucleotide sequence ID" value="XM_033589440.1"/>
</dbReference>
<comment type="similarity">
    <text evidence="1">Belongs to the putative lipase ROG1 family.</text>
</comment>
<proteinExistence type="inferred from homology"/>
<evidence type="ECO:0000259" key="4">
    <source>
        <dbReference type="Pfam" id="PF05057"/>
    </source>
</evidence>
<dbReference type="AlphaFoldDB" id="A0A6A5R644"/>
<protein>
    <recommendedName>
        <fullName evidence="7">GPI inositol-deacylase</fullName>
    </recommendedName>
</protein>
<dbReference type="PANTHER" id="PTHR48182">
    <property type="entry name" value="PROTEIN SERAC1"/>
    <property type="match status" value="1"/>
</dbReference>
<dbReference type="InterPro" id="IPR007751">
    <property type="entry name" value="DUF676_lipase-like"/>
</dbReference>
<dbReference type="SUPFAM" id="SSF53474">
    <property type="entry name" value="alpha/beta-Hydrolases"/>
    <property type="match status" value="1"/>
</dbReference>
<dbReference type="Gene3D" id="3.40.50.1820">
    <property type="entry name" value="alpha/beta hydrolase"/>
    <property type="match status" value="1"/>
</dbReference>
<dbReference type="SUPFAM" id="SSF48452">
    <property type="entry name" value="TPR-like"/>
    <property type="match status" value="1"/>
</dbReference>
<evidence type="ECO:0000313" key="5">
    <source>
        <dbReference type="EMBL" id="KAF1922859.1"/>
    </source>
</evidence>
<dbReference type="Pfam" id="PF00931">
    <property type="entry name" value="NB-ARC"/>
    <property type="match status" value="1"/>
</dbReference>
<dbReference type="InterPro" id="IPR052374">
    <property type="entry name" value="SERAC1"/>
</dbReference>
<dbReference type="PANTHER" id="PTHR48182:SF3">
    <property type="entry name" value="DUF676 DOMAIN-CONTAINING PROTEIN"/>
    <property type="match status" value="1"/>
</dbReference>
<evidence type="ECO:0000313" key="6">
    <source>
        <dbReference type="Proteomes" id="UP000800082"/>
    </source>
</evidence>
<gene>
    <name evidence="5" type="ORF">M421DRAFT_338260</name>
</gene>
<organism evidence="5 6">
    <name type="scientific">Didymella exigua CBS 183.55</name>
    <dbReference type="NCBI Taxonomy" id="1150837"/>
    <lineage>
        <taxon>Eukaryota</taxon>
        <taxon>Fungi</taxon>
        <taxon>Dikarya</taxon>
        <taxon>Ascomycota</taxon>
        <taxon>Pezizomycotina</taxon>
        <taxon>Dothideomycetes</taxon>
        <taxon>Pleosporomycetidae</taxon>
        <taxon>Pleosporales</taxon>
        <taxon>Pleosporineae</taxon>
        <taxon>Didymellaceae</taxon>
        <taxon>Didymella</taxon>
    </lineage>
</organism>
<dbReference type="InterPro" id="IPR011990">
    <property type="entry name" value="TPR-like_helical_dom_sf"/>
</dbReference>
<dbReference type="EMBL" id="ML979014">
    <property type="protein sequence ID" value="KAF1922859.1"/>
    <property type="molecule type" value="Genomic_DNA"/>
</dbReference>
<feature type="signal peptide" evidence="2">
    <location>
        <begin position="1"/>
        <end position="19"/>
    </location>
</feature>
<dbReference type="OrthoDB" id="5086500at2759"/>
<dbReference type="SUPFAM" id="SSF52540">
    <property type="entry name" value="P-loop containing nucleoside triphosphate hydrolases"/>
    <property type="match status" value="1"/>
</dbReference>
<feature type="domain" description="DUF676" evidence="4">
    <location>
        <begin position="65"/>
        <end position="198"/>
    </location>
</feature>
<dbReference type="InterPro" id="IPR002182">
    <property type="entry name" value="NB-ARC"/>
</dbReference>
<keyword evidence="6" id="KW-1185">Reference proteome</keyword>
<evidence type="ECO:0000256" key="1">
    <source>
        <dbReference type="ARBA" id="ARBA00007920"/>
    </source>
</evidence>
<reference evidence="5" key="1">
    <citation type="journal article" date="2020" name="Stud. Mycol.">
        <title>101 Dothideomycetes genomes: a test case for predicting lifestyles and emergence of pathogens.</title>
        <authorList>
            <person name="Haridas S."/>
            <person name="Albert R."/>
            <person name="Binder M."/>
            <person name="Bloem J."/>
            <person name="Labutti K."/>
            <person name="Salamov A."/>
            <person name="Andreopoulos B."/>
            <person name="Baker S."/>
            <person name="Barry K."/>
            <person name="Bills G."/>
            <person name="Bluhm B."/>
            <person name="Cannon C."/>
            <person name="Castanera R."/>
            <person name="Culley D."/>
            <person name="Daum C."/>
            <person name="Ezra D."/>
            <person name="Gonzalez J."/>
            <person name="Henrissat B."/>
            <person name="Kuo A."/>
            <person name="Liang C."/>
            <person name="Lipzen A."/>
            <person name="Lutzoni F."/>
            <person name="Magnuson J."/>
            <person name="Mondo S."/>
            <person name="Nolan M."/>
            <person name="Ohm R."/>
            <person name="Pangilinan J."/>
            <person name="Park H.-J."/>
            <person name="Ramirez L."/>
            <person name="Alfaro M."/>
            <person name="Sun H."/>
            <person name="Tritt A."/>
            <person name="Yoshinaga Y."/>
            <person name="Zwiers L.-H."/>
            <person name="Turgeon B."/>
            <person name="Goodwin S."/>
            <person name="Spatafora J."/>
            <person name="Crous P."/>
            <person name="Grigoriev I."/>
        </authorList>
    </citation>
    <scope>NUCLEOTIDE SEQUENCE</scope>
    <source>
        <strain evidence="5">CBS 183.55</strain>
    </source>
</reference>
<dbReference type="Pfam" id="PF13424">
    <property type="entry name" value="TPR_12"/>
    <property type="match status" value="1"/>
</dbReference>
<accession>A0A6A5R644</accession>
<feature type="chain" id="PRO_5025525256" description="GPI inositol-deacylase" evidence="2">
    <location>
        <begin position="20"/>
        <end position="864"/>
    </location>
</feature>
<evidence type="ECO:0000256" key="2">
    <source>
        <dbReference type="SAM" id="SignalP"/>
    </source>
</evidence>
<feature type="domain" description="NB-ARC" evidence="3">
    <location>
        <begin position="355"/>
        <end position="506"/>
    </location>
</feature>